<evidence type="ECO:0000256" key="1">
    <source>
        <dbReference type="SAM" id="MobiDB-lite"/>
    </source>
</evidence>
<dbReference type="AlphaFoldDB" id="A0A0X8HWA4"/>
<dbReference type="GO" id="GO:0043161">
    <property type="term" value="P:proteasome-mediated ubiquitin-dependent protein catabolic process"/>
    <property type="evidence" value="ECO:0007669"/>
    <property type="project" value="TreeGrafter"/>
</dbReference>
<dbReference type="GO" id="GO:0000045">
    <property type="term" value="P:autophagosome assembly"/>
    <property type="evidence" value="ECO:0007669"/>
    <property type="project" value="TreeGrafter"/>
</dbReference>
<feature type="compositionally biased region" description="Polar residues" evidence="1">
    <location>
        <begin position="304"/>
        <end position="319"/>
    </location>
</feature>
<dbReference type="PROSITE" id="PS51399">
    <property type="entry name" value="SEP"/>
    <property type="match status" value="1"/>
</dbReference>
<dbReference type="FunFam" id="3.30.420.210:FF:000002">
    <property type="entry name" value="UBX domain-containing protein 1"/>
    <property type="match status" value="1"/>
</dbReference>
<dbReference type="Pfam" id="PF08059">
    <property type="entry name" value="SEP"/>
    <property type="match status" value="1"/>
</dbReference>
<dbReference type="SMART" id="SM00166">
    <property type="entry name" value="UBX"/>
    <property type="match status" value="1"/>
</dbReference>
<dbReference type="Pfam" id="PF00789">
    <property type="entry name" value="UBX"/>
    <property type="match status" value="1"/>
</dbReference>
<dbReference type="InterPro" id="IPR029071">
    <property type="entry name" value="Ubiquitin-like_domsf"/>
</dbReference>
<dbReference type="PANTHER" id="PTHR23333:SF20">
    <property type="entry name" value="NSFL1 COFACTOR P47"/>
    <property type="match status" value="1"/>
</dbReference>
<dbReference type="Gene3D" id="1.10.8.10">
    <property type="entry name" value="DNA helicase RuvA subunit, C-terminal domain"/>
    <property type="match status" value="1"/>
</dbReference>
<dbReference type="InterPro" id="IPR012989">
    <property type="entry name" value="SEP_domain"/>
</dbReference>
<dbReference type="RefSeq" id="XP_017989643.1">
    <property type="nucleotide sequence ID" value="XM_018134085.1"/>
</dbReference>
<proteinExistence type="predicted"/>
<dbReference type="Pfam" id="PF14555">
    <property type="entry name" value="UBA_4"/>
    <property type="match status" value="1"/>
</dbReference>
<dbReference type="SUPFAM" id="SSF102848">
    <property type="entry name" value="NSFL1 (p97 ATPase) cofactor p47, SEP domain"/>
    <property type="match status" value="1"/>
</dbReference>
<feature type="region of interest" description="Disordered" evidence="1">
    <location>
        <begin position="266"/>
        <end position="319"/>
    </location>
</feature>
<dbReference type="InterPro" id="IPR009060">
    <property type="entry name" value="UBA-like_sf"/>
</dbReference>
<gene>
    <name evidence="4" type="ORF">AW171_hschr84698</name>
</gene>
<dbReference type="GO" id="GO:0005829">
    <property type="term" value="C:cytosol"/>
    <property type="evidence" value="ECO:0007669"/>
    <property type="project" value="TreeGrafter"/>
</dbReference>
<dbReference type="PANTHER" id="PTHR23333">
    <property type="entry name" value="UBX DOMAIN CONTAINING PROTEIN"/>
    <property type="match status" value="1"/>
</dbReference>
<dbReference type="Gene3D" id="3.10.20.90">
    <property type="entry name" value="Phosphatidylinositol 3-kinase Catalytic Subunit, Chain A, domain 1"/>
    <property type="match status" value="1"/>
</dbReference>
<sequence length="391" mass="43262">MSDEELQQFMALTNCSAREATDYIQDSNGNLETALNAYFSKKHELSEPAIDNTPNSTGSNPPNLMGSQNRSSSSTSAPNAPSSSKSTRKEPTKFKSLTQMLKETQANEDDEDDEARHTFAGGETSGLEVTDPNDSNSLIKNLLEKARREGERGTGSEEERDPSGKQNFSGKGYRLGTSVDPSEPIVDAPAAPEKAKKVTREITFWKEGFQVGEDGPLYRYDDPSNSYYLNELNQGRAPLKLLNVEFGQEVDVNVFKKLDESFKPPKRKLGGFEGSGRRLGSPIPGENISTVAQEDKDKSASPKAETSSVSKDTQSQGDTSVQIRYADGRREILRCNKTDTVQFLYDHVKNNTPISRTFSLNQAMPIKLIDQYDSTIEEQNLCSSVVVQRWT</sequence>
<feature type="compositionally biased region" description="Polar residues" evidence="1">
    <location>
        <begin position="95"/>
        <end position="104"/>
    </location>
</feature>
<dbReference type="InterPro" id="IPR001012">
    <property type="entry name" value="UBX_dom"/>
</dbReference>
<evidence type="ECO:0000313" key="5">
    <source>
        <dbReference type="Proteomes" id="UP000243052"/>
    </source>
</evidence>
<dbReference type="EMBL" id="CP014248">
    <property type="protein sequence ID" value="AMD22647.1"/>
    <property type="molecule type" value="Genomic_DNA"/>
</dbReference>
<feature type="region of interest" description="Disordered" evidence="1">
    <location>
        <begin position="45"/>
        <end position="193"/>
    </location>
</feature>
<protein>
    <submittedName>
        <fullName evidence="4">HHL123Wp</fullName>
    </submittedName>
</protein>
<evidence type="ECO:0000259" key="2">
    <source>
        <dbReference type="PROSITE" id="PS50033"/>
    </source>
</evidence>
<dbReference type="GO" id="GO:0005634">
    <property type="term" value="C:nucleus"/>
    <property type="evidence" value="ECO:0007669"/>
    <property type="project" value="TreeGrafter"/>
</dbReference>
<dbReference type="Proteomes" id="UP000243052">
    <property type="component" value="Chromosome viii"/>
</dbReference>
<dbReference type="SUPFAM" id="SSF54236">
    <property type="entry name" value="Ubiquitin-like"/>
    <property type="match status" value="1"/>
</dbReference>
<feature type="compositionally biased region" description="Low complexity" evidence="1">
    <location>
        <begin position="52"/>
        <end position="85"/>
    </location>
</feature>
<feature type="compositionally biased region" description="Basic and acidic residues" evidence="1">
    <location>
        <begin position="142"/>
        <end position="163"/>
    </location>
</feature>
<dbReference type="CDD" id="cd14351">
    <property type="entry name" value="UBA_Ubx1_like"/>
    <property type="match status" value="1"/>
</dbReference>
<keyword evidence="5" id="KW-1185">Reference proteome</keyword>
<dbReference type="GeneID" id="28726008"/>
<dbReference type="SUPFAM" id="SSF46934">
    <property type="entry name" value="UBA-like"/>
    <property type="match status" value="1"/>
</dbReference>
<dbReference type="GO" id="GO:0043130">
    <property type="term" value="F:ubiquitin binding"/>
    <property type="evidence" value="ECO:0007669"/>
    <property type="project" value="TreeGrafter"/>
</dbReference>
<reference evidence="4 5" key="1">
    <citation type="submission" date="2016-01" db="EMBL/GenBank/DDBJ databases">
        <title>Genome sequence of the yeast Holleya sinecauda.</title>
        <authorList>
            <person name="Dietrich F.S."/>
        </authorList>
    </citation>
    <scope>NUCLEOTIDE SEQUENCE [LARGE SCALE GENOMIC DNA]</scope>
    <source>
        <strain evidence="4 5">ATCC 58844</strain>
    </source>
</reference>
<dbReference type="InterPro" id="IPR036241">
    <property type="entry name" value="NSFL1C_SEP_dom_sf"/>
</dbReference>
<dbReference type="STRING" id="45286.A0A0X8HWA4"/>
<dbReference type="GO" id="GO:0007030">
    <property type="term" value="P:Golgi organization"/>
    <property type="evidence" value="ECO:0007669"/>
    <property type="project" value="TreeGrafter"/>
</dbReference>
<organism evidence="4 5">
    <name type="scientific">Eremothecium sinecaudum</name>
    <dbReference type="NCBI Taxonomy" id="45286"/>
    <lineage>
        <taxon>Eukaryota</taxon>
        <taxon>Fungi</taxon>
        <taxon>Dikarya</taxon>
        <taxon>Ascomycota</taxon>
        <taxon>Saccharomycotina</taxon>
        <taxon>Saccharomycetes</taxon>
        <taxon>Saccharomycetales</taxon>
        <taxon>Saccharomycetaceae</taxon>
        <taxon>Eremothecium</taxon>
    </lineage>
</organism>
<dbReference type="OrthoDB" id="25887at2759"/>
<dbReference type="SMART" id="SM00553">
    <property type="entry name" value="SEP"/>
    <property type="match status" value="1"/>
</dbReference>
<evidence type="ECO:0000313" key="4">
    <source>
        <dbReference type="EMBL" id="AMD22647.1"/>
    </source>
</evidence>
<dbReference type="Gene3D" id="3.30.420.210">
    <property type="entry name" value="SEP domain"/>
    <property type="match status" value="1"/>
</dbReference>
<feature type="domain" description="UBX" evidence="2">
    <location>
        <begin position="314"/>
        <end position="389"/>
    </location>
</feature>
<accession>A0A0X8HWA4</accession>
<dbReference type="PROSITE" id="PS50033">
    <property type="entry name" value="UBX"/>
    <property type="match status" value="1"/>
</dbReference>
<name>A0A0X8HWA4_9SACH</name>
<feature type="domain" description="SEP" evidence="3">
    <location>
        <begin position="197"/>
        <end position="263"/>
    </location>
</feature>
<dbReference type="GO" id="GO:0031468">
    <property type="term" value="P:nuclear membrane reassembly"/>
    <property type="evidence" value="ECO:0007669"/>
    <property type="project" value="TreeGrafter"/>
</dbReference>
<dbReference type="GO" id="GO:0061025">
    <property type="term" value="P:membrane fusion"/>
    <property type="evidence" value="ECO:0007669"/>
    <property type="project" value="TreeGrafter"/>
</dbReference>
<evidence type="ECO:0000259" key="3">
    <source>
        <dbReference type="PROSITE" id="PS51399"/>
    </source>
</evidence>